<name>A0A9N9M0L4_9HELO</name>
<evidence type="ECO:0000256" key="1">
    <source>
        <dbReference type="SAM" id="MobiDB-lite"/>
    </source>
</evidence>
<protein>
    <submittedName>
        <fullName evidence="2">Uncharacterized protein</fullName>
    </submittedName>
</protein>
<keyword evidence="3" id="KW-1185">Reference proteome</keyword>
<accession>A0A9N9M0L4</accession>
<sequence>MPQFTVEELRAAIGDPNKPEDVKRLGEFITSHDDTFAHGLAFLLNSLDEATLQQKLSLKREKLAQVTAITDQEESDKIIKELQDKLTEATSQLNTTPPAPAQTLATSHEFSKTHTATSLAKRKRMRRLYQTSRANDQQRNSSLTI</sequence>
<gene>
    <name evidence="2" type="ORF">HYALB_00013049</name>
</gene>
<organism evidence="2 3">
    <name type="scientific">Hymenoscyphus albidus</name>
    <dbReference type="NCBI Taxonomy" id="595503"/>
    <lineage>
        <taxon>Eukaryota</taxon>
        <taxon>Fungi</taxon>
        <taxon>Dikarya</taxon>
        <taxon>Ascomycota</taxon>
        <taxon>Pezizomycotina</taxon>
        <taxon>Leotiomycetes</taxon>
        <taxon>Helotiales</taxon>
        <taxon>Helotiaceae</taxon>
        <taxon>Hymenoscyphus</taxon>
    </lineage>
</organism>
<feature type="region of interest" description="Disordered" evidence="1">
    <location>
        <begin position="89"/>
        <end position="123"/>
    </location>
</feature>
<dbReference type="AlphaFoldDB" id="A0A9N9M0L4"/>
<evidence type="ECO:0000313" key="2">
    <source>
        <dbReference type="EMBL" id="CAG8980856.1"/>
    </source>
</evidence>
<dbReference type="EMBL" id="CAJVRM010000421">
    <property type="protein sequence ID" value="CAG8980856.1"/>
    <property type="molecule type" value="Genomic_DNA"/>
</dbReference>
<comment type="caution">
    <text evidence="2">The sequence shown here is derived from an EMBL/GenBank/DDBJ whole genome shotgun (WGS) entry which is preliminary data.</text>
</comment>
<reference evidence="2" key="1">
    <citation type="submission" date="2021-07" db="EMBL/GenBank/DDBJ databases">
        <authorList>
            <person name="Durling M."/>
        </authorList>
    </citation>
    <scope>NUCLEOTIDE SEQUENCE</scope>
</reference>
<dbReference type="Proteomes" id="UP000701801">
    <property type="component" value="Unassembled WGS sequence"/>
</dbReference>
<proteinExistence type="predicted"/>
<evidence type="ECO:0000313" key="3">
    <source>
        <dbReference type="Proteomes" id="UP000701801"/>
    </source>
</evidence>